<dbReference type="SUPFAM" id="SSF53448">
    <property type="entry name" value="Nucleotide-diphospho-sugar transferases"/>
    <property type="match status" value="1"/>
</dbReference>
<keyword evidence="4 11" id="KW-0808">Transferase</keyword>
<evidence type="ECO:0000256" key="1">
    <source>
        <dbReference type="ARBA" id="ARBA00004236"/>
    </source>
</evidence>
<evidence type="ECO:0000256" key="5">
    <source>
        <dbReference type="ARBA" id="ARBA00023136"/>
    </source>
</evidence>
<evidence type="ECO:0000313" key="11">
    <source>
        <dbReference type="EMBL" id="TSI11916.1"/>
    </source>
</evidence>
<reference evidence="11 12" key="1">
    <citation type="submission" date="2019-07" db="EMBL/GenBank/DDBJ databases">
        <title>Draft genome sequence of Brevibacterium aurantiacum XU54 isolated from Xinjiang China.</title>
        <authorList>
            <person name="Xu X."/>
        </authorList>
    </citation>
    <scope>NUCLEOTIDE SEQUENCE [LARGE SCALE GENOMIC DNA]</scope>
    <source>
        <strain evidence="11 12">XU54</strain>
    </source>
</reference>
<protein>
    <recommendedName>
        <fullName evidence="9">4,4'-diaponeurosporenoate glycosyltransferase</fullName>
    </recommendedName>
</protein>
<feature type="domain" description="Glycosyltransferase 2-like" evidence="10">
    <location>
        <begin position="7"/>
        <end position="145"/>
    </location>
</feature>
<dbReference type="EMBL" id="VLTK01000024">
    <property type="protein sequence ID" value="TSI11916.1"/>
    <property type="molecule type" value="Genomic_DNA"/>
</dbReference>
<dbReference type="PANTHER" id="PTHR43646">
    <property type="entry name" value="GLYCOSYLTRANSFERASE"/>
    <property type="match status" value="1"/>
</dbReference>
<evidence type="ECO:0000259" key="10">
    <source>
        <dbReference type="Pfam" id="PF00535"/>
    </source>
</evidence>
<dbReference type="Pfam" id="PF00535">
    <property type="entry name" value="Glycos_transf_2"/>
    <property type="match status" value="1"/>
</dbReference>
<evidence type="ECO:0000256" key="6">
    <source>
        <dbReference type="ARBA" id="ARBA00037281"/>
    </source>
</evidence>
<name>A0A556C3H3_BREAU</name>
<evidence type="ECO:0000256" key="8">
    <source>
        <dbReference type="ARBA" id="ARBA00038120"/>
    </source>
</evidence>
<evidence type="ECO:0000256" key="3">
    <source>
        <dbReference type="ARBA" id="ARBA00022676"/>
    </source>
</evidence>
<dbReference type="GO" id="GO:0016757">
    <property type="term" value="F:glycosyltransferase activity"/>
    <property type="evidence" value="ECO:0007669"/>
    <property type="project" value="UniProtKB-KW"/>
</dbReference>
<dbReference type="Proteomes" id="UP000316406">
    <property type="component" value="Unassembled WGS sequence"/>
</dbReference>
<dbReference type="PANTHER" id="PTHR43646:SF2">
    <property type="entry name" value="GLYCOSYLTRANSFERASE 2-LIKE DOMAIN-CONTAINING PROTEIN"/>
    <property type="match status" value="1"/>
</dbReference>
<comment type="similarity">
    <text evidence="8">Belongs to the glycosyltransferase 2 family. CrtQ subfamily.</text>
</comment>
<comment type="pathway">
    <text evidence="7">Carotenoid biosynthesis; staphyloxanthin biosynthesis; staphyloxanthin from farnesyl diphosphate: step 4/5.</text>
</comment>
<dbReference type="InterPro" id="IPR001173">
    <property type="entry name" value="Glyco_trans_2-like"/>
</dbReference>
<evidence type="ECO:0000256" key="7">
    <source>
        <dbReference type="ARBA" id="ARBA00037904"/>
    </source>
</evidence>
<comment type="caution">
    <text evidence="11">The sequence shown here is derived from an EMBL/GenBank/DDBJ whole genome shotgun (WGS) entry which is preliminary data.</text>
</comment>
<keyword evidence="12" id="KW-1185">Reference proteome</keyword>
<gene>
    <name evidence="11" type="ORF">FO013_21405</name>
</gene>
<keyword evidence="5" id="KW-0472">Membrane</keyword>
<evidence type="ECO:0000256" key="4">
    <source>
        <dbReference type="ARBA" id="ARBA00022679"/>
    </source>
</evidence>
<dbReference type="AlphaFoldDB" id="A0A556C3H3"/>
<accession>A0A556C3H3</accession>
<dbReference type="InterPro" id="IPR029044">
    <property type="entry name" value="Nucleotide-diphossugar_trans"/>
</dbReference>
<comment type="function">
    <text evidence="6">Catalyzes the glycosylation of 4,4'-diaponeurosporenoate, i.e. the esterification of glucose at the C1'' position with the carboxyl group of 4,4'-diaponeurosporenic acid, to form glycosyl-4,4'-diaponeurosporenoate. This is a step in the biosynthesis of staphyloxanthin, an orange pigment present in most staphylococci strains.</text>
</comment>
<dbReference type="RefSeq" id="WP_143924585.1">
    <property type="nucleotide sequence ID" value="NZ_VLTK01000024.1"/>
</dbReference>
<evidence type="ECO:0000256" key="2">
    <source>
        <dbReference type="ARBA" id="ARBA00022475"/>
    </source>
</evidence>
<sequence>MIVHLGVIIPAYNEEEEILGCLDSVTRSFAQVPAEIAQFSYEILVVVDACTDGTLGLVEGFAGEHPHVTALTTSFKNVGLARNFAWNYFMQMVGADCNAKFDSTWIALTDADSRVPDHWVATHIGLARAGVDCLVGTVSPRPDTGSPELIAKWHSRHELFEDHPHVFGANLGLRGSYLEIIDGIPQLALGEDTAIVAAVLEAGGIVRRTDACRVLTSARLEGRVRGGFNAYMQSLL</sequence>
<evidence type="ECO:0000256" key="9">
    <source>
        <dbReference type="ARBA" id="ARBA00040345"/>
    </source>
</evidence>
<evidence type="ECO:0000313" key="12">
    <source>
        <dbReference type="Proteomes" id="UP000316406"/>
    </source>
</evidence>
<proteinExistence type="inferred from homology"/>
<dbReference type="GO" id="GO:0005886">
    <property type="term" value="C:plasma membrane"/>
    <property type="evidence" value="ECO:0007669"/>
    <property type="project" value="UniProtKB-SubCell"/>
</dbReference>
<keyword evidence="3" id="KW-0328">Glycosyltransferase</keyword>
<dbReference type="OrthoDB" id="9777873at2"/>
<keyword evidence="2" id="KW-1003">Cell membrane</keyword>
<organism evidence="11 12">
    <name type="scientific">Brevibacterium aurantiacum</name>
    <dbReference type="NCBI Taxonomy" id="273384"/>
    <lineage>
        <taxon>Bacteria</taxon>
        <taxon>Bacillati</taxon>
        <taxon>Actinomycetota</taxon>
        <taxon>Actinomycetes</taxon>
        <taxon>Micrococcales</taxon>
        <taxon>Brevibacteriaceae</taxon>
        <taxon>Brevibacterium</taxon>
    </lineage>
</organism>
<comment type="subcellular location">
    <subcellularLocation>
        <location evidence="1">Cell membrane</location>
    </subcellularLocation>
</comment>
<dbReference type="Gene3D" id="3.90.550.10">
    <property type="entry name" value="Spore Coat Polysaccharide Biosynthesis Protein SpsA, Chain A"/>
    <property type="match status" value="1"/>
</dbReference>